<evidence type="ECO:0000256" key="1">
    <source>
        <dbReference type="SAM" id="MobiDB-lite"/>
    </source>
</evidence>
<dbReference type="Proteomes" id="UP000620224">
    <property type="component" value="Unassembled WGS sequence"/>
</dbReference>
<evidence type="ECO:0000313" key="3">
    <source>
        <dbReference type="EMBL" id="GGW59065.1"/>
    </source>
</evidence>
<organism evidence="3 4">
    <name type="scientific">Streptomyces lucensis JCM 4490</name>
    <dbReference type="NCBI Taxonomy" id="1306176"/>
    <lineage>
        <taxon>Bacteria</taxon>
        <taxon>Bacillati</taxon>
        <taxon>Actinomycetota</taxon>
        <taxon>Actinomycetes</taxon>
        <taxon>Kitasatosporales</taxon>
        <taxon>Streptomycetaceae</taxon>
        <taxon>Streptomyces</taxon>
    </lineage>
</organism>
<feature type="region of interest" description="Disordered" evidence="1">
    <location>
        <begin position="297"/>
        <end position="355"/>
    </location>
</feature>
<dbReference type="Pfam" id="PF13560">
    <property type="entry name" value="HTH_31"/>
    <property type="match status" value="1"/>
</dbReference>
<dbReference type="InterPro" id="IPR041413">
    <property type="entry name" value="MLTR_LBD"/>
</dbReference>
<keyword evidence="4" id="KW-1185">Reference proteome</keyword>
<dbReference type="Gene3D" id="3.30.450.180">
    <property type="match status" value="1"/>
</dbReference>
<sequence>MTGPPSDRDGTPILGRMTDRSVIVTSVGDYLRARALWCHPADAGLPTTGRRRVPGLRREEVAELAGLSTDYYVRLEQGRADRPSDEVLDALGRALRLGSAERAHLYDLARPPRRATATAAASERGDVLRSTLRQLVEGIPIIPAVIMNDRNDVLAWNRLAAALIADFPNLAPRERNMARRIFLDPDAREIHLDWVEAARTTVGILRMAAGRHPHDPELVHPAGELSLGSETFRKLWPSHHVHEKTHGPKRFRHPTVGDVTLNYETFQVAGAAHHLLAIYTAPPGSPAEQALNFLGSFTASQPTPPTRPRTGPKESRPEPTGATVRTRALEGGARHRGTPADRRRARAHPTRSGYP</sequence>
<proteinExistence type="predicted"/>
<dbReference type="EMBL" id="BMUE01000008">
    <property type="protein sequence ID" value="GGW59065.1"/>
    <property type="molecule type" value="Genomic_DNA"/>
</dbReference>
<dbReference type="Gene3D" id="1.10.260.40">
    <property type="entry name" value="lambda repressor-like DNA-binding domains"/>
    <property type="match status" value="1"/>
</dbReference>
<reference evidence="3 4" key="1">
    <citation type="journal article" date="2014" name="Int. J. Syst. Evol. Microbiol.">
        <title>Complete genome sequence of Corynebacterium casei LMG S-19264T (=DSM 44701T), isolated from a smear-ripened cheese.</title>
        <authorList>
            <consortium name="US DOE Joint Genome Institute (JGI-PGF)"/>
            <person name="Walter F."/>
            <person name="Albersmeier A."/>
            <person name="Kalinowski J."/>
            <person name="Ruckert C."/>
        </authorList>
    </citation>
    <scope>NUCLEOTIDE SEQUENCE [LARGE SCALE GENOMIC DNA]</scope>
    <source>
        <strain evidence="3 4">JCM 4490</strain>
    </source>
</reference>
<dbReference type="SUPFAM" id="SSF47413">
    <property type="entry name" value="lambda repressor-like DNA-binding domains"/>
    <property type="match status" value="1"/>
</dbReference>
<dbReference type="AlphaFoldDB" id="A0A918MSP5"/>
<dbReference type="SMART" id="SM00530">
    <property type="entry name" value="HTH_XRE"/>
    <property type="match status" value="1"/>
</dbReference>
<accession>A0A918MSP5</accession>
<dbReference type="PANTHER" id="PTHR35010:SF2">
    <property type="entry name" value="BLL4672 PROTEIN"/>
    <property type="match status" value="1"/>
</dbReference>
<feature type="domain" description="HTH cro/C1-type" evidence="2">
    <location>
        <begin position="55"/>
        <end position="103"/>
    </location>
</feature>
<evidence type="ECO:0000313" key="4">
    <source>
        <dbReference type="Proteomes" id="UP000620224"/>
    </source>
</evidence>
<comment type="caution">
    <text evidence="3">The sequence shown here is derived from an EMBL/GenBank/DDBJ whole genome shotgun (WGS) entry which is preliminary data.</text>
</comment>
<dbReference type="PANTHER" id="PTHR35010">
    <property type="entry name" value="BLL4672 PROTEIN-RELATED"/>
    <property type="match status" value="1"/>
</dbReference>
<keyword evidence="3" id="KW-0238">DNA-binding</keyword>
<dbReference type="PROSITE" id="PS50943">
    <property type="entry name" value="HTH_CROC1"/>
    <property type="match status" value="1"/>
</dbReference>
<dbReference type="CDD" id="cd00093">
    <property type="entry name" value="HTH_XRE"/>
    <property type="match status" value="1"/>
</dbReference>
<dbReference type="InterPro" id="IPR010982">
    <property type="entry name" value="Lambda_DNA-bd_dom_sf"/>
</dbReference>
<name>A0A918MSP5_9ACTN</name>
<dbReference type="InterPro" id="IPR001387">
    <property type="entry name" value="Cro/C1-type_HTH"/>
</dbReference>
<protein>
    <submittedName>
        <fullName evidence="3">DNA-binding protein</fullName>
    </submittedName>
</protein>
<dbReference type="Pfam" id="PF17765">
    <property type="entry name" value="MLTR_LBD"/>
    <property type="match status" value="1"/>
</dbReference>
<evidence type="ECO:0000259" key="2">
    <source>
        <dbReference type="PROSITE" id="PS50943"/>
    </source>
</evidence>
<gene>
    <name evidence="3" type="ORF">GCM10010503_40280</name>
</gene>
<dbReference type="GO" id="GO:0003677">
    <property type="term" value="F:DNA binding"/>
    <property type="evidence" value="ECO:0007669"/>
    <property type="project" value="UniProtKB-KW"/>
</dbReference>